<accession>A0A9P4HXB6</accession>
<dbReference type="AlphaFoldDB" id="A0A9P4HXB6"/>
<dbReference type="EMBL" id="ML978712">
    <property type="protein sequence ID" value="KAF2090965.1"/>
    <property type="molecule type" value="Genomic_DNA"/>
</dbReference>
<gene>
    <name evidence="2" type="ORF">K490DRAFT_62296</name>
</gene>
<evidence type="ECO:0000256" key="1">
    <source>
        <dbReference type="SAM" id="MobiDB-lite"/>
    </source>
</evidence>
<feature type="region of interest" description="Disordered" evidence="1">
    <location>
        <begin position="68"/>
        <end position="98"/>
    </location>
</feature>
<evidence type="ECO:0000313" key="2">
    <source>
        <dbReference type="EMBL" id="KAF2090965.1"/>
    </source>
</evidence>
<proteinExistence type="predicted"/>
<protein>
    <submittedName>
        <fullName evidence="2">Uncharacterized protein</fullName>
    </submittedName>
</protein>
<evidence type="ECO:0000313" key="3">
    <source>
        <dbReference type="Proteomes" id="UP000799776"/>
    </source>
</evidence>
<reference evidence="2" key="1">
    <citation type="journal article" date="2020" name="Stud. Mycol.">
        <title>101 Dothideomycetes genomes: a test case for predicting lifestyles and emergence of pathogens.</title>
        <authorList>
            <person name="Haridas S."/>
            <person name="Albert R."/>
            <person name="Binder M."/>
            <person name="Bloem J."/>
            <person name="Labutti K."/>
            <person name="Salamov A."/>
            <person name="Andreopoulos B."/>
            <person name="Baker S."/>
            <person name="Barry K."/>
            <person name="Bills G."/>
            <person name="Bluhm B."/>
            <person name="Cannon C."/>
            <person name="Castanera R."/>
            <person name="Culley D."/>
            <person name="Daum C."/>
            <person name="Ezra D."/>
            <person name="Gonzalez J."/>
            <person name="Henrissat B."/>
            <person name="Kuo A."/>
            <person name="Liang C."/>
            <person name="Lipzen A."/>
            <person name="Lutzoni F."/>
            <person name="Magnuson J."/>
            <person name="Mondo S."/>
            <person name="Nolan M."/>
            <person name="Ohm R."/>
            <person name="Pangilinan J."/>
            <person name="Park H.-J."/>
            <person name="Ramirez L."/>
            <person name="Alfaro M."/>
            <person name="Sun H."/>
            <person name="Tritt A."/>
            <person name="Yoshinaga Y."/>
            <person name="Zwiers L.-H."/>
            <person name="Turgeon B."/>
            <person name="Goodwin S."/>
            <person name="Spatafora J."/>
            <person name="Crous P."/>
            <person name="Grigoriev I."/>
        </authorList>
    </citation>
    <scope>NUCLEOTIDE SEQUENCE</scope>
    <source>
        <strain evidence="2">CBS 121410</strain>
    </source>
</reference>
<comment type="caution">
    <text evidence="2">The sequence shown here is derived from an EMBL/GenBank/DDBJ whole genome shotgun (WGS) entry which is preliminary data.</text>
</comment>
<dbReference type="Proteomes" id="UP000799776">
    <property type="component" value="Unassembled WGS sequence"/>
</dbReference>
<feature type="compositionally biased region" description="Low complexity" evidence="1">
    <location>
        <begin position="68"/>
        <end position="82"/>
    </location>
</feature>
<organism evidence="2 3">
    <name type="scientific">Saccharata proteae CBS 121410</name>
    <dbReference type="NCBI Taxonomy" id="1314787"/>
    <lineage>
        <taxon>Eukaryota</taxon>
        <taxon>Fungi</taxon>
        <taxon>Dikarya</taxon>
        <taxon>Ascomycota</taxon>
        <taxon>Pezizomycotina</taxon>
        <taxon>Dothideomycetes</taxon>
        <taxon>Dothideomycetes incertae sedis</taxon>
        <taxon>Botryosphaeriales</taxon>
        <taxon>Saccharataceae</taxon>
        <taxon>Saccharata</taxon>
    </lineage>
</organism>
<name>A0A9P4HXB6_9PEZI</name>
<sequence length="110" mass="11358">MVEDEDEHVPSTQAVFLLGFRSYNDDGTACRDLTTDLPRKPGLPCNYRVHVLGQIAAAAATAAAAAAASSSKQQAASSNNNAFRDGGAGPASPPPACMAVTARSKKHVVF</sequence>
<keyword evidence="3" id="KW-1185">Reference proteome</keyword>